<evidence type="ECO:0000313" key="3">
    <source>
        <dbReference type="Proteomes" id="UP000183894"/>
    </source>
</evidence>
<evidence type="ECO:0000256" key="1">
    <source>
        <dbReference type="SAM" id="Phobius"/>
    </source>
</evidence>
<dbReference type="AlphaFoldDB" id="A0A1H7GX28"/>
<keyword evidence="1" id="KW-0472">Membrane</keyword>
<evidence type="ECO:0000313" key="2">
    <source>
        <dbReference type="EMBL" id="SEK42047.1"/>
    </source>
</evidence>
<feature type="transmembrane region" description="Helical" evidence="1">
    <location>
        <begin position="21"/>
        <end position="39"/>
    </location>
</feature>
<organism evidence="2 3">
    <name type="scientific">Haloferax larsenii</name>
    <dbReference type="NCBI Taxonomy" id="302484"/>
    <lineage>
        <taxon>Archaea</taxon>
        <taxon>Methanobacteriati</taxon>
        <taxon>Methanobacteriota</taxon>
        <taxon>Stenosarchaea group</taxon>
        <taxon>Halobacteria</taxon>
        <taxon>Halobacteriales</taxon>
        <taxon>Haloferacaceae</taxon>
        <taxon>Haloferax</taxon>
    </lineage>
</organism>
<protein>
    <submittedName>
        <fullName evidence="2">Uncharacterized protein</fullName>
    </submittedName>
</protein>
<dbReference type="EMBL" id="FOAD01000001">
    <property type="protein sequence ID" value="SEK42047.1"/>
    <property type="molecule type" value="Genomic_DNA"/>
</dbReference>
<proteinExistence type="predicted"/>
<feature type="transmembrane region" description="Helical" evidence="1">
    <location>
        <begin position="45"/>
        <end position="62"/>
    </location>
</feature>
<name>A0A1H7GX28_HALLR</name>
<gene>
    <name evidence="2" type="ORF">SAMN04488691_101411</name>
</gene>
<sequence length="67" mass="7167">MRLMTLSVERFASETSIGKGMQLVGLTVILLAGADYLGFVDVASTSVYALVLCSIGAARWISERRAT</sequence>
<keyword evidence="1" id="KW-1133">Transmembrane helix</keyword>
<keyword evidence="1" id="KW-0812">Transmembrane</keyword>
<accession>A0A1H7GX28</accession>
<dbReference type="Proteomes" id="UP000183894">
    <property type="component" value="Unassembled WGS sequence"/>
</dbReference>
<reference evidence="2 3" key="1">
    <citation type="submission" date="2016-10" db="EMBL/GenBank/DDBJ databases">
        <authorList>
            <person name="de Groot N.N."/>
        </authorList>
    </citation>
    <scope>NUCLEOTIDE SEQUENCE [LARGE SCALE GENOMIC DNA]</scope>
    <source>
        <strain evidence="2 3">CDM_5</strain>
    </source>
</reference>